<keyword evidence="2" id="KW-1185">Reference proteome</keyword>
<proteinExistence type="predicted"/>
<evidence type="ECO:0000313" key="1">
    <source>
        <dbReference type="EMBL" id="PJJ63718.1"/>
    </source>
</evidence>
<dbReference type="EMBL" id="PGFB01000002">
    <property type="protein sequence ID" value="PJJ63718.1"/>
    <property type="molecule type" value="Genomic_DNA"/>
</dbReference>
<comment type="caution">
    <text evidence="1">The sequence shown here is derived from an EMBL/GenBank/DDBJ whole genome shotgun (WGS) entry which is preliminary data.</text>
</comment>
<name>A0A2M9C067_9MICO</name>
<sequence>MPSATAARVSFAEFSDPTQRMFATFATHIGAVERAARRSPAVPGELAAKWTRGGKRDLIVWRLMASPRRELGRCPRGYDTFVSAQRAAQAVVAGAERLDSHIVTSKTAEVSGWFLSLFDVPLLVCGHWQPNEELAIAEMNEARAALDRALVSNVVKPLPVARSGPLGLIDQAETALLPVSIPVADLPDATATTSVLRRRPQGKGA</sequence>
<gene>
    <name evidence="1" type="ORF">CLV54_1391</name>
</gene>
<evidence type="ECO:0000313" key="2">
    <source>
        <dbReference type="Proteomes" id="UP000230161"/>
    </source>
</evidence>
<accession>A0A2M9C067</accession>
<reference evidence="1 2" key="1">
    <citation type="submission" date="2017-11" db="EMBL/GenBank/DDBJ databases">
        <title>Genomic Encyclopedia of Archaeal and Bacterial Type Strains, Phase II (KMG-II): From Individual Species to Whole Genera.</title>
        <authorList>
            <person name="Goeker M."/>
        </authorList>
    </citation>
    <scope>NUCLEOTIDE SEQUENCE [LARGE SCALE GENOMIC DNA]</scope>
    <source>
        <strain evidence="1 2">DSM 25625</strain>
    </source>
</reference>
<protein>
    <submittedName>
        <fullName evidence="1">Uncharacterized protein</fullName>
    </submittedName>
</protein>
<dbReference type="Proteomes" id="UP000230161">
    <property type="component" value="Unassembled WGS sequence"/>
</dbReference>
<organism evidence="1 2">
    <name type="scientific">Compostimonas suwonensis</name>
    <dbReference type="NCBI Taxonomy" id="1048394"/>
    <lineage>
        <taxon>Bacteria</taxon>
        <taxon>Bacillati</taxon>
        <taxon>Actinomycetota</taxon>
        <taxon>Actinomycetes</taxon>
        <taxon>Micrococcales</taxon>
        <taxon>Microbacteriaceae</taxon>
        <taxon>Compostimonas</taxon>
    </lineage>
</organism>
<dbReference type="AlphaFoldDB" id="A0A2M9C067"/>